<proteinExistence type="inferred from homology"/>
<dbReference type="Pfam" id="PF00246">
    <property type="entry name" value="Peptidase_M14"/>
    <property type="match status" value="1"/>
</dbReference>
<gene>
    <name evidence="7" type="ORF">CUNI_LOCUS207</name>
</gene>
<keyword evidence="4" id="KW-0472">Membrane</keyword>
<protein>
    <recommendedName>
        <fullName evidence="6">Peptidase M14 domain-containing protein</fullName>
    </recommendedName>
</protein>
<dbReference type="PROSITE" id="PS52035">
    <property type="entry name" value="PEPTIDASE_M14"/>
    <property type="match status" value="1"/>
</dbReference>
<dbReference type="AlphaFoldDB" id="A0A8S3YBI3"/>
<evidence type="ECO:0000256" key="1">
    <source>
        <dbReference type="ARBA" id="ARBA00001947"/>
    </source>
</evidence>
<dbReference type="OrthoDB" id="3626597at2759"/>
<keyword evidence="4" id="KW-0812">Transmembrane</keyword>
<feature type="chain" id="PRO_5035928229" description="Peptidase M14 domain-containing protein" evidence="5">
    <location>
        <begin position="28"/>
        <end position="451"/>
    </location>
</feature>
<dbReference type="EMBL" id="CAJHNH020000020">
    <property type="protein sequence ID" value="CAG5114649.1"/>
    <property type="molecule type" value="Genomic_DNA"/>
</dbReference>
<reference evidence="7" key="1">
    <citation type="submission" date="2021-04" db="EMBL/GenBank/DDBJ databases">
        <authorList>
            <consortium name="Molecular Ecology Group"/>
        </authorList>
    </citation>
    <scope>NUCLEOTIDE SEQUENCE</scope>
</reference>
<dbReference type="SUPFAM" id="SSF53187">
    <property type="entry name" value="Zn-dependent exopeptidases"/>
    <property type="match status" value="1"/>
</dbReference>
<dbReference type="GO" id="GO:0004181">
    <property type="term" value="F:metallocarboxypeptidase activity"/>
    <property type="evidence" value="ECO:0007669"/>
    <property type="project" value="InterPro"/>
</dbReference>
<sequence>MNSDIKYRILIAWCTFVLIIFQQNVRSEKITFQKENYTPDYSFYHNVTSIVSHMTKIVNKYGKYINLKDEFRSKAGHSQLVIRISNFTSEKSGRDKVQILFAFGEHAREFFPVESMFYFLKNLTRGLDELHQGSLSGAYSAWVVNNFDIYIIGMTNPDGRYYLEESGNYCWRGTGSGIDLNRNFDWNFAGPGSSKDSHDEEFRGPRPFSEPETGVFIKLAAKISFDAFLSFHSGIRQIYLPFADTKSKQQNRLPENIDHMLKLARRMSHSSPSRPFQFGLAHRLIDYSADGTSFDYMAGVASVPFSLAVEMWGHENHTGSSCFDEFNPRSEHLQEEVALVHPLYVEMLSYLLTWKTRKSAARNRASSTLIRVRKDNSLNSEHQQDVLYASQTSREISRSASFESQIIYVIFALVVTGCVILGVRHTCQLMRKKRIVSLKSLSLTFSLCKHL</sequence>
<evidence type="ECO:0000313" key="8">
    <source>
        <dbReference type="Proteomes" id="UP000678393"/>
    </source>
</evidence>
<evidence type="ECO:0000259" key="6">
    <source>
        <dbReference type="PROSITE" id="PS52035"/>
    </source>
</evidence>
<comment type="similarity">
    <text evidence="2 3">Belongs to the peptidase M14 family.</text>
</comment>
<keyword evidence="5" id="KW-0732">Signal</keyword>
<feature type="active site" description="Proton donor/acceptor" evidence="3">
    <location>
        <position position="310"/>
    </location>
</feature>
<keyword evidence="4" id="KW-1133">Transmembrane helix</keyword>
<dbReference type="GO" id="GO:0006508">
    <property type="term" value="P:proteolysis"/>
    <property type="evidence" value="ECO:0007669"/>
    <property type="project" value="InterPro"/>
</dbReference>
<feature type="domain" description="Peptidase M14" evidence="6">
    <location>
        <begin position="43"/>
        <end position="351"/>
    </location>
</feature>
<keyword evidence="8" id="KW-1185">Reference proteome</keyword>
<dbReference type="GO" id="GO:0008270">
    <property type="term" value="F:zinc ion binding"/>
    <property type="evidence" value="ECO:0007669"/>
    <property type="project" value="InterPro"/>
</dbReference>
<feature type="transmembrane region" description="Helical" evidence="4">
    <location>
        <begin position="406"/>
        <end position="424"/>
    </location>
</feature>
<accession>A0A8S3YBI3</accession>
<dbReference type="PANTHER" id="PTHR11705:SF119">
    <property type="entry name" value="OS02G0119300 PROTEIN"/>
    <property type="match status" value="1"/>
</dbReference>
<dbReference type="InterPro" id="IPR000834">
    <property type="entry name" value="Peptidase_M14"/>
</dbReference>
<comment type="cofactor">
    <cofactor evidence="1">
        <name>Zn(2+)</name>
        <dbReference type="ChEBI" id="CHEBI:29105"/>
    </cofactor>
</comment>
<dbReference type="Proteomes" id="UP000678393">
    <property type="component" value="Unassembled WGS sequence"/>
</dbReference>
<organism evidence="7 8">
    <name type="scientific">Candidula unifasciata</name>
    <dbReference type="NCBI Taxonomy" id="100452"/>
    <lineage>
        <taxon>Eukaryota</taxon>
        <taxon>Metazoa</taxon>
        <taxon>Spiralia</taxon>
        <taxon>Lophotrochozoa</taxon>
        <taxon>Mollusca</taxon>
        <taxon>Gastropoda</taxon>
        <taxon>Heterobranchia</taxon>
        <taxon>Euthyneura</taxon>
        <taxon>Panpulmonata</taxon>
        <taxon>Eupulmonata</taxon>
        <taxon>Stylommatophora</taxon>
        <taxon>Helicina</taxon>
        <taxon>Helicoidea</taxon>
        <taxon>Geomitridae</taxon>
        <taxon>Candidula</taxon>
    </lineage>
</organism>
<feature type="signal peptide" evidence="5">
    <location>
        <begin position="1"/>
        <end position="27"/>
    </location>
</feature>
<dbReference type="CDD" id="cd06227">
    <property type="entry name" value="M14-CPA-like"/>
    <property type="match status" value="1"/>
</dbReference>
<evidence type="ECO:0000256" key="3">
    <source>
        <dbReference type="PROSITE-ProRule" id="PRU01379"/>
    </source>
</evidence>
<dbReference type="PANTHER" id="PTHR11705">
    <property type="entry name" value="PROTEASE FAMILY M14 CARBOXYPEPTIDASE A,B"/>
    <property type="match status" value="1"/>
</dbReference>
<comment type="caution">
    <text evidence="7">The sequence shown here is derived from an EMBL/GenBank/DDBJ whole genome shotgun (WGS) entry which is preliminary data.</text>
</comment>
<evidence type="ECO:0000256" key="2">
    <source>
        <dbReference type="ARBA" id="ARBA00005988"/>
    </source>
</evidence>
<name>A0A8S3YBI3_9EUPU</name>
<evidence type="ECO:0000256" key="4">
    <source>
        <dbReference type="SAM" id="Phobius"/>
    </source>
</evidence>
<dbReference type="SMART" id="SM00631">
    <property type="entry name" value="Zn_pept"/>
    <property type="match status" value="1"/>
</dbReference>
<dbReference type="Gene3D" id="3.40.630.10">
    <property type="entry name" value="Zn peptidases"/>
    <property type="match status" value="1"/>
</dbReference>
<evidence type="ECO:0000256" key="5">
    <source>
        <dbReference type="SAM" id="SignalP"/>
    </source>
</evidence>
<evidence type="ECO:0000313" key="7">
    <source>
        <dbReference type="EMBL" id="CAG5114649.1"/>
    </source>
</evidence>
<dbReference type="GO" id="GO:0005615">
    <property type="term" value="C:extracellular space"/>
    <property type="evidence" value="ECO:0007669"/>
    <property type="project" value="TreeGrafter"/>
</dbReference>
<dbReference type="InterPro" id="IPR034269">
    <property type="entry name" value="At5g42320_M14_CPD"/>
</dbReference>